<evidence type="ECO:0000313" key="2">
    <source>
        <dbReference type="Proteomes" id="UP000027309"/>
    </source>
</evidence>
<dbReference type="AlphaFoldDB" id="A0A837AAF3"/>
<reference evidence="1 2" key="1">
    <citation type="submission" date="2014-04" db="EMBL/GenBank/DDBJ databases">
        <title>Comparative genomics and transcriptomics to identify genetic mechanisms underlying the emergence of carbapenem resistant Acinetobacter baumannii (CRAb).</title>
        <authorList>
            <person name="Harris A.D."/>
            <person name="Johnson K.J."/>
            <person name="George J."/>
            <person name="Nadendla S."/>
            <person name="Daugherty S.C."/>
            <person name="Parankush S."/>
            <person name="Sadzewicz L."/>
            <person name="Tallon L."/>
            <person name="Sengamalay N."/>
            <person name="Hazen T.H."/>
            <person name="Rasko D.A."/>
        </authorList>
    </citation>
    <scope>NUCLEOTIDE SEQUENCE [LARGE SCALE GENOMIC DNA]</scope>
    <source>
        <strain evidence="1 2">1499986</strain>
    </source>
</reference>
<evidence type="ECO:0000313" key="1">
    <source>
        <dbReference type="EMBL" id="KCX93665.1"/>
    </source>
</evidence>
<proteinExistence type="predicted"/>
<dbReference type="EMBL" id="JMOA01000210">
    <property type="protein sequence ID" value="KCX93665.1"/>
    <property type="molecule type" value="Genomic_DNA"/>
</dbReference>
<accession>A0A837AAF3</accession>
<comment type="caution">
    <text evidence="1">The sequence shown here is derived from an EMBL/GenBank/DDBJ whole genome shotgun (WGS) entry which is preliminary data.</text>
</comment>
<gene>
    <name evidence="1" type="ORF">J572_4247</name>
</gene>
<organism evidence="1 2">
    <name type="scientific">Acinetobacter baumannii 1499986</name>
    <dbReference type="NCBI Taxonomy" id="1310673"/>
    <lineage>
        <taxon>Bacteria</taxon>
        <taxon>Pseudomonadati</taxon>
        <taxon>Pseudomonadota</taxon>
        <taxon>Gammaproteobacteria</taxon>
        <taxon>Moraxellales</taxon>
        <taxon>Moraxellaceae</taxon>
        <taxon>Acinetobacter</taxon>
        <taxon>Acinetobacter calcoaceticus/baumannii complex</taxon>
    </lineage>
</organism>
<dbReference type="Proteomes" id="UP000027309">
    <property type="component" value="Unassembled WGS sequence"/>
</dbReference>
<sequence>MIFDLKIWLEKNGEDEMRSTHALTLDSTTNSGLSGVYGLYGTSEWWDNIEKGNIETYMVSGVIVDLSKGNVFPTIFLNQKSIYILD</sequence>
<name>A0A837AAF3_ACIBA</name>
<protein>
    <submittedName>
        <fullName evidence="1">Uncharacterized protein</fullName>
    </submittedName>
</protein>